<sequence>MAKTIEAFKRAFQKKFASNEKNFEIRKGKVEAALTEMAGAVAHLEKLAHPEAGTYRTALTGLRTQVANATALSKADAKTAFKNLDSVKDEARDKAKEARTLAKKTPMPVTLADGGTAKLYMPDIPGFTGLDDGKKDAVTKKLTEKISKGREMLDTVLYGDDIDDLPPPSREDVANLMWAIKSKAQEMTGEPYERGALTIPDPDNRLRKYLDKSTEVYGRDSSHIKEQQAKVGGQARGIDFYEGVNEEEGSIENLDLLLPSGMRTVLYQQVETGKGEPRLYLKMETESARFNPTFRKREDTPESRALTGDDVPRAILHLGNLIKSKIGMSQGEDKDLKGFREKVASEIKDPYKKALDLAKKGSPEAYAILKRGAVEVHQISANIDAVAAAKCAVDEKTYAALYNVYDTIAKTFGQQDIDARIGGEVVVDDNTLKGPVEAVDPTEALQTISGLGAAIDRLSFDYDTTKTLRATLVKIRKEADKLKRSSAMQNGDVAEAMKDLEGKAKDLAELVKRRVQWDKGSIDKGELAKWMRRNGVPGGLQDSFAKALSKVHDPKLPTIPFKTLDAVYDSVVVVKEDALVGVLQTMVGKVEACQHTDEEADLRTVYENCQSAIRLARRALPDSKLVVSHVAALQDKMAPLGRLITNMANA</sequence>
<proteinExistence type="predicted"/>
<name>A0A286GY19_9PROT</name>
<dbReference type="Proteomes" id="UP000219621">
    <property type="component" value="Unassembled WGS sequence"/>
</dbReference>
<accession>A0A286GY19</accession>
<dbReference type="RefSeq" id="WP_097281195.1">
    <property type="nucleotide sequence ID" value="NZ_OCNJ01000012.1"/>
</dbReference>
<protein>
    <submittedName>
        <fullName evidence="1">Uncharacterized protein</fullName>
    </submittedName>
</protein>
<organism evidence="1 2">
    <name type="scientific">Caenispirillum bisanense</name>
    <dbReference type="NCBI Taxonomy" id="414052"/>
    <lineage>
        <taxon>Bacteria</taxon>
        <taxon>Pseudomonadati</taxon>
        <taxon>Pseudomonadota</taxon>
        <taxon>Alphaproteobacteria</taxon>
        <taxon>Rhodospirillales</taxon>
        <taxon>Novispirillaceae</taxon>
        <taxon>Caenispirillum</taxon>
    </lineage>
</organism>
<evidence type="ECO:0000313" key="1">
    <source>
        <dbReference type="EMBL" id="SOE00408.1"/>
    </source>
</evidence>
<dbReference type="OrthoDB" id="5468577at2"/>
<dbReference type="EMBL" id="OCNJ01000012">
    <property type="protein sequence ID" value="SOE00408.1"/>
    <property type="molecule type" value="Genomic_DNA"/>
</dbReference>
<reference evidence="2" key="1">
    <citation type="submission" date="2017-09" db="EMBL/GenBank/DDBJ databases">
        <authorList>
            <person name="Varghese N."/>
            <person name="Submissions S."/>
        </authorList>
    </citation>
    <scope>NUCLEOTIDE SEQUENCE [LARGE SCALE GENOMIC DNA]</scope>
    <source>
        <strain evidence="2">USBA 140</strain>
    </source>
</reference>
<gene>
    <name evidence="1" type="ORF">SAMN05421508_11279</name>
</gene>
<evidence type="ECO:0000313" key="2">
    <source>
        <dbReference type="Proteomes" id="UP000219621"/>
    </source>
</evidence>
<dbReference type="AlphaFoldDB" id="A0A286GY19"/>
<keyword evidence="2" id="KW-1185">Reference proteome</keyword>